<dbReference type="SMART" id="SM01130">
    <property type="entry name" value="DHDPS"/>
    <property type="match status" value="1"/>
</dbReference>
<comment type="caution">
    <text evidence="5">The sequence shown here is derived from an EMBL/GenBank/DDBJ whole genome shotgun (WGS) entry which is preliminary data.</text>
</comment>
<dbReference type="SUPFAM" id="SSF51569">
    <property type="entry name" value="Aldolase"/>
    <property type="match status" value="1"/>
</dbReference>
<comment type="similarity">
    <text evidence="1 3">Belongs to the DapA family.</text>
</comment>
<dbReference type="InterPro" id="IPR002220">
    <property type="entry name" value="DapA-like"/>
</dbReference>
<dbReference type="RefSeq" id="WP_028481507.1">
    <property type="nucleotide sequence ID" value="NZ_LVVZ01000018.1"/>
</dbReference>
<feature type="active site" description="Schiff-base intermediate with substrate" evidence="4">
    <location>
        <position position="171"/>
    </location>
</feature>
<proteinExistence type="inferred from homology"/>
<dbReference type="STRING" id="197461.A3843_11665"/>
<dbReference type="AlphaFoldDB" id="A0A1U7JGF9"/>
<accession>A0A1U7JGF9</accession>
<organism evidence="5 6">
    <name type="scientific">Pseudovibrio exalbescens</name>
    <dbReference type="NCBI Taxonomy" id="197461"/>
    <lineage>
        <taxon>Bacteria</taxon>
        <taxon>Pseudomonadati</taxon>
        <taxon>Pseudomonadota</taxon>
        <taxon>Alphaproteobacteria</taxon>
        <taxon>Hyphomicrobiales</taxon>
        <taxon>Stappiaceae</taxon>
        <taxon>Pseudovibrio</taxon>
    </lineage>
</organism>
<dbReference type="Proteomes" id="UP000185783">
    <property type="component" value="Unassembled WGS sequence"/>
</dbReference>
<dbReference type="PANTHER" id="PTHR12128:SF66">
    <property type="entry name" value="4-HYDROXY-2-OXOGLUTARATE ALDOLASE, MITOCHONDRIAL"/>
    <property type="match status" value="1"/>
</dbReference>
<dbReference type="Pfam" id="PF00701">
    <property type="entry name" value="DHDPS"/>
    <property type="match status" value="1"/>
</dbReference>
<evidence type="ECO:0000256" key="4">
    <source>
        <dbReference type="PIRSR" id="PIRSR001365-1"/>
    </source>
</evidence>
<evidence type="ECO:0000256" key="3">
    <source>
        <dbReference type="PIRNR" id="PIRNR001365"/>
    </source>
</evidence>
<gene>
    <name evidence="5" type="ORF">A3843_11665</name>
</gene>
<dbReference type="Gene3D" id="3.20.20.70">
    <property type="entry name" value="Aldolase class I"/>
    <property type="match status" value="1"/>
</dbReference>
<sequence length="310" mass="35009">MQDQNKYAGVWPVMLTPFTESRSIDWDSLERLIDWYIDAGVHGLFASCQSSEVFFLSDRENYELTRFVVEKVDKRVPVVASGHTATHVSEQLDQIAGISETGVDAVILISNRFAQEGEASSKALECVQNITENTPLDLNLGVYECPYPYKRLMDDAMVSYCATSGRFVFIKDTSCDLGIIEKRLRLIEGSRLQLANANAQTLLRTYQLGGNAYSGVMANFHPELYVWLHENWKTNPELALKVSDFLTLAAGVESFGYPVNAKAFHRTAGRFDNIACRSRPYANYDESFFPLVVDSMTRLEKELLNELRKP</sequence>
<reference evidence="5 6" key="1">
    <citation type="submission" date="2016-03" db="EMBL/GenBank/DDBJ databases">
        <title>Genome sequence of Nesiotobacter sp. nov., a moderately halophilic alphaproteobacterium isolated from the Yellow Sea, China.</title>
        <authorList>
            <person name="Zhang G."/>
            <person name="Zhang R."/>
        </authorList>
    </citation>
    <scope>NUCLEOTIDE SEQUENCE [LARGE SCALE GENOMIC DNA]</scope>
    <source>
        <strain evidence="5 6">WB1-6</strain>
    </source>
</reference>
<dbReference type="EMBL" id="LVVZ01000018">
    <property type="protein sequence ID" value="OKL43774.1"/>
    <property type="molecule type" value="Genomic_DNA"/>
</dbReference>
<keyword evidence="2 3" id="KW-0456">Lyase</keyword>
<keyword evidence="6" id="KW-1185">Reference proteome</keyword>
<evidence type="ECO:0000313" key="6">
    <source>
        <dbReference type="Proteomes" id="UP000185783"/>
    </source>
</evidence>
<evidence type="ECO:0000313" key="5">
    <source>
        <dbReference type="EMBL" id="OKL43774.1"/>
    </source>
</evidence>
<protein>
    <submittedName>
        <fullName evidence="5">Dihydrodipicolinate synthase family protein</fullName>
    </submittedName>
</protein>
<dbReference type="OrthoDB" id="9796205at2"/>
<name>A0A1U7JGF9_9HYPH</name>
<dbReference type="CDD" id="cd00408">
    <property type="entry name" value="DHDPS-like"/>
    <property type="match status" value="1"/>
</dbReference>
<evidence type="ECO:0000256" key="1">
    <source>
        <dbReference type="ARBA" id="ARBA00007592"/>
    </source>
</evidence>
<dbReference type="InterPro" id="IPR013785">
    <property type="entry name" value="Aldolase_TIM"/>
</dbReference>
<evidence type="ECO:0000256" key="2">
    <source>
        <dbReference type="ARBA" id="ARBA00023239"/>
    </source>
</evidence>
<dbReference type="GO" id="GO:0008840">
    <property type="term" value="F:4-hydroxy-tetrahydrodipicolinate synthase activity"/>
    <property type="evidence" value="ECO:0007669"/>
    <property type="project" value="TreeGrafter"/>
</dbReference>
<dbReference type="PANTHER" id="PTHR12128">
    <property type="entry name" value="DIHYDRODIPICOLINATE SYNTHASE"/>
    <property type="match status" value="1"/>
</dbReference>
<dbReference type="PIRSF" id="PIRSF001365">
    <property type="entry name" value="DHDPS"/>
    <property type="match status" value="1"/>
</dbReference>
<feature type="active site" description="Proton donor/acceptor" evidence="4">
    <location>
        <position position="143"/>
    </location>
</feature>